<organism evidence="1 2">
    <name type="scientific">Aneurinibacillus soli</name>
    <dbReference type="NCBI Taxonomy" id="1500254"/>
    <lineage>
        <taxon>Bacteria</taxon>
        <taxon>Bacillati</taxon>
        <taxon>Bacillota</taxon>
        <taxon>Bacilli</taxon>
        <taxon>Bacillales</taxon>
        <taxon>Paenibacillaceae</taxon>
        <taxon>Aneurinibacillus group</taxon>
        <taxon>Aneurinibacillus</taxon>
    </lineage>
</organism>
<evidence type="ECO:0000313" key="2">
    <source>
        <dbReference type="Proteomes" id="UP000217696"/>
    </source>
</evidence>
<keyword evidence="2" id="KW-1185">Reference proteome</keyword>
<proteinExistence type="predicted"/>
<sequence length="58" mass="6724">MKLDRKEFEKLKILEDVAREGYVLSSPMSQEEQIELDEVTKRAIEARKAKKKSPNSDS</sequence>
<dbReference type="RefSeq" id="WP_157738080.1">
    <property type="nucleotide sequence ID" value="NZ_AP017312.1"/>
</dbReference>
<protein>
    <submittedName>
        <fullName evidence="1">Uncharacterized protein</fullName>
    </submittedName>
</protein>
<evidence type="ECO:0000313" key="1">
    <source>
        <dbReference type="EMBL" id="BAU29743.1"/>
    </source>
</evidence>
<name>A0A0U5B8N6_9BACL</name>
<dbReference type="Proteomes" id="UP000217696">
    <property type="component" value="Chromosome"/>
</dbReference>
<dbReference type="KEGG" id="asoc:CB4_03980"/>
<reference evidence="1 2" key="1">
    <citation type="submission" date="2015-12" db="EMBL/GenBank/DDBJ databases">
        <title>Genome sequence of Aneurinibacillus soli.</title>
        <authorList>
            <person name="Lee J.S."/>
            <person name="Lee K.C."/>
            <person name="Kim K.K."/>
            <person name="Lee B.W."/>
        </authorList>
    </citation>
    <scope>NUCLEOTIDE SEQUENCE [LARGE SCALE GENOMIC DNA]</scope>
    <source>
        <strain evidence="1 2">CB4</strain>
    </source>
</reference>
<accession>A0A0U5B8N6</accession>
<dbReference type="AlphaFoldDB" id="A0A0U5B8N6"/>
<dbReference type="EMBL" id="AP017312">
    <property type="protein sequence ID" value="BAU29743.1"/>
    <property type="molecule type" value="Genomic_DNA"/>
</dbReference>
<gene>
    <name evidence="1" type="ORF">CB4_03980</name>
</gene>